<reference evidence="2 3" key="1">
    <citation type="journal article" date="2015" name="Microbiome">
        <title>Genomic resolution of linkages in carbon, nitrogen, and sulfur cycling among widespread estuary sediment bacteria.</title>
        <authorList>
            <person name="Baker B.J."/>
            <person name="Lazar C.S."/>
            <person name="Teske A.P."/>
            <person name="Dick G.J."/>
        </authorList>
    </citation>
    <scope>NUCLEOTIDE SEQUENCE [LARGE SCALE GENOMIC DNA]</scope>
    <source>
        <strain evidence="2">SM1_77</strain>
    </source>
</reference>
<evidence type="ECO:0000313" key="3">
    <source>
        <dbReference type="Proteomes" id="UP000050975"/>
    </source>
</evidence>
<dbReference type="PATRIC" id="fig|1703778.3.peg.35"/>
<name>A0A0S8JZQ8_UNCW3</name>
<feature type="transmembrane region" description="Helical" evidence="1">
    <location>
        <begin position="12"/>
        <end position="30"/>
    </location>
</feature>
<dbReference type="Proteomes" id="UP000050975">
    <property type="component" value="Unassembled WGS sequence"/>
</dbReference>
<dbReference type="EMBL" id="LJVE01000026">
    <property type="protein sequence ID" value="KPL15026.1"/>
    <property type="molecule type" value="Genomic_DNA"/>
</dbReference>
<proteinExistence type="predicted"/>
<keyword evidence="1" id="KW-0812">Transmembrane</keyword>
<gene>
    <name evidence="2" type="ORF">AMJ74_02320</name>
</gene>
<sequence>MELSRLRRKKNVDFVVIGALPLLINGYLQYTALWDIDLLFRDEEEMKEFTNRPKSKMLRIVDYDDALMVSENIASFHSAWTFDKNWFNVDYILQNELFEFYANDITHSAPFNSIMKWKGTAYEISLYMAHPWDIIVDKIISPRTERDISLRVDTSIDIRHIFAIYRFEKDNNAFWRHVTTRARFFCPMPVFKKKFLDLIRKAHELGYEDIKISSTTAQALGI</sequence>
<accession>A0A0S8JZQ8</accession>
<comment type="caution">
    <text evidence="2">The sequence shown here is derived from an EMBL/GenBank/DDBJ whole genome shotgun (WGS) entry which is preliminary data.</text>
</comment>
<protein>
    <submittedName>
        <fullName evidence="2">Uncharacterized protein</fullName>
    </submittedName>
</protein>
<evidence type="ECO:0000313" key="2">
    <source>
        <dbReference type="EMBL" id="KPL15026.1"/>
    </source>
</evidence>
<organism evidence="2 3">
    <name type="scientific">candidate division WOR_3 bacterium SM1_77</name>
    <dbReference type="NCBI Taxonomy" id="1703778"/>
    <lineage>
        <taxon>Bacteria</taxon>
        <taxon>Bacteria division WOR-3</taxon>
    </lineage>
</organism>
<evidence type="ECO:0000256" key="1">
    <source>
        <dbReference type="SAM" id="Phobius"/>
    </source>
</evidence>
<dbReference type="AlphaFoldDB" id="A0A0S8JZQ8"/>
<keyword evidence="1" id="KW-0472">Membrane</keyword>
<keyword evidence="1" id="KW-1133">Transmembrane helix</keyword>